<dbReference type="Proteomes" id="UP000036106">
    <property type="component" value="Chromosome"/>
</dbReference>
<organism evidence="10 11">
    <name type="scientific">Companilactobacillus ginsenosidimutans</name>
    <dbReference type="NCBI Taxonomy" id="1007676"/>
    <lineage>
        <taxon>Bacteria</taxon>
        <taxon>Bacillati</taxon>
        <taxon>Bacillota</taxon>
        <taxon>Bacilli</taxon>
        <taxon>Lactobacillales</taxon>
        <taxon>Lactobacillaceae</taxon>
        <taxon>Companilactobacillus</taxon>
    </lineage>
</organism>
<keyword evidence="6" id="KW-0067">ATP-binding</keyword>
<name>A0A0H4QCY6_9LACO</name>
<dbReference type="STRING" id="1007676.ABM34_00640"/>
<dbReference type="AlphaFoldDB" id="A0A0H4QCY6"/>
<dbReference type="RefSeq" id="WP_048702460.1">
    <property type="nucleotide sequence ID" value="NZ_CP012034.1"/>
</dbReference>
<feature type="domain" description="ABC transporter" evidence="9">
    <location>
        <begin position="5"/>
        <end position="238"/>
    </location>
</feature>
<dbReference type="PANTHER" id="PTHR43553:SF27">
    <property type="entry name" value="ENERGY-COUPLING FACTOR TRANSPORTER ATP-BINDING PROTEIN ECFA2"/>
    <property type="match status" value="1"/>
</dbReference>
<gene>
    <name evidence="10" type="ORF">ABM34_00640</name>
</gene>
<dbReference type="GO" id="GO:0043190">
    <property type="term" value="C:ATP-binding cassette (ABC) transporter complex"/>
    <property type="evidence" value="ECO:0007669"/>
    <property type="project" value="TreeGrafter"/>
</dbReference>
<dbReference type="InterPro" id="IPR003439">
    <property type="entry name" value="ABC_transporter-like_ATP-bd"/>
</dbReference>
<dbReference type="GO" id="GO:0042626">
    <property type="term" value="F:ATPase-coupled transmembrane transporter activity"/>
    <property type="evidence" value="ECO:0007669"/>
    <property type="project" value="TreeGrafter"/>
</dbReference>
<evidence type="ECO:0000256" key="5">
    <source>
        <dbReference type="ARBA" id="ARBA00022741"/>
    </source>
</evidence>
<proteinExistence type="inferred from homology"/>
<dbReference type="PATRIC" id="fig|1007676.4.peg.135"/>
<evidence type="ECO:0000256" key="7">
    <source>
        <dbReference type="ARBA" id="ARBA00022967"/>
    </source>
</evidence>
<evidence type="ECO:0000313" key="11">
    <source>
        <dbReference type="Proteomes" id="UP000036106"/>
    </source>
</evidence>
<dbReference type="EMBL" id="CP012034">
    <property type="protein sequence ID" value="AKP66199.1"/>
    <property type="molecule type" value="Genomic_DNA"/>
</dbReference>
<evidence type="ECO:0000256" key="2">
    <source>
        <dbReference type="ARBA" id="ARBA00005417"/>
    </source>
</evidence>
<comment type="subcellular location">
    <subcellularLocation>
        <location evidence="1">Cell membrane</location>
        <topology evidence="1">Peripheral membrane protein</topology>
    </subcellularLocation>
</comment>
<dbReference type="SMART" id="SM00382">
    <property type="entry name" value="AAA"/>
    <property type="match status" value="2"/>
</dbReference>
<keyword evidence="8" id="KW-0472">Membrane</keyword>
<keyword evidence="4" id="KW-1003">Cell membrane</keyword>
<dbReference type="Gene3D" id="3.40.50.300">
    <property type="entry name" value="P-loop containing nucleotide triphosphate hydrolases"/>
    <property type="match status" value="2"/>
</dbReference>
<comment type="similarity">
    <text evidence="2">Belongs to the ABC transporter superfamily.</text>
</comment>
<evidence type="ECO:0000256" key="8">
    <source>
        <dbReference type="ARBA" id="ARBA00023136"/>
    </source>
</evidence>
<reference evidence="11" key="1">
    <citation type="submission" date="2015-07" db="EMBL/GenBank/DDBJ databases">
        <title>Lactobacillus ginsenosidimutans/EMML 3141/ whole genome sequencing.</title>
        <authorList>
            <person name="Kim M.K."/>
            <person name="Im W.-T."/>
            <person name="Srinivasan S."/>
            <person name="Lee J.-J."/>
        </authorList>
    </citation>
    <scope>NUCLEOTIDE SEQUENCE [LARGE SCALE GENOMIC DNA]</scope>
    <source>
        <strain evidence="11">EMML 3041</strain>
    </source>
</reference>
<dbReference type="CDD" id="cd03225">
    <property type="entry name" value="ABC_cobalt_CbiO_domain1"/>
    <property type="match status" value="2"/>
</dbReference>
<dbReference type="GO" id="GO:0005524">
    <property type="term" value="F:ATP binding"/>
    <property type="evidence" value="ECO:0007669"/>
    <property type="project" value="UniProtKB-KW"/>
</dbReference>
<evidence type="ECO:0000256" key="4">
    <source>
        <dbReference type="ARBA" id="ARBA00022475"/>
    </source>
</evidence>
<dbReference type="OrthoDB" id="501320at2"/>
<keyword evidence="11" id="KW-1185">Reference proteome</keyword>
<dbReference type="KEGG" id="lgn:ABM34_00640"/>
<evidence type="ECO:0000256" key="6">
    <source>
        <dbReference type="ARBA" id="ARBA00022840"/>
    </source>
</evidence>
<sequence length="547" mass="62310">MVEIVRFENYSFKYSNSSKVSLKNVNLTINKGDFALIIGKTGSGKSTLLRQLKPELALGKSVDGKLTLFGGENDNDFSHVAYISQFVDNQMVTETARDEFHFVLENMGVDADQIHSKIAEIASYFDIVDLMDLKEDQLSGGQKQIINLASALILNPDILLLDEPTSQLDPITSEKFLRMVEKINSDLNITIILVEHSIEQAVFFVNRVVLVDNGSIGMDEKTDSALRKLFTEPDFKNYLPQTDRLFLESQLDEVFPNVKLPLTNRRMNQIIQQQSDYLKYEDHISRKGSSSETDELSVKRLTFRFEFNARNILDDITFNLKKGKSYAILGPNGVGKTTLLRVITKQLEQLSGTVFIEGRKTNKMGQKFFDKLFILPQNPSLLFVTDSVQEEISYQLQQSNEQVNDDLVNQYLEKFQLTEIKNVSPYDISGGQQEYLALVIGLIKNPELLILDEPTKGLDPNMKQQVAKMLRNYQEQGGTILASTHDVLFSSKYFDFVSLMFDGRLGTFDPPIEFFPNKYFYTTEINKATRDQFAQALIWEDIVKNES</sequence>
<keyword evidence="5" id="KW-0547">Nucleotide-binding</keyword>
<dbReference type="InterPro" id="IPR003593">
    <property type="entry name" value="AAA+_ATPase"/>
</dbReference>
<dbReference type="InterPro" id="IPR027417">
    <property type="entry name" value="P-loop_NTPase"/>
</dbReference>
<dbReference type="PROSITE" id="PS50893">
    <property type="entry name" value="ABC_TRANSPORTER_2"/>
    <property type="match status" value="2"/>
</dbReference>
<dbReference type="InterPro" id="IPR015856">
    <property type="entry name" value="ABC_transpr_CbiO/EcfA_su"/>
</dbReference>
<accession>A0A0H4QCY6</accession>
<evidence type="ECO:0000256" key="3">
    <source>
        <dbReference type="ARBA" id="ARBA00022448"/>
    </source>
</evidence>
<dbReference type="InterPro" id="IPR050095">
    <property type="entry name" value="ECF_ABC_transporter_ATP-bd"/>
</dbReference>
<evidence type="ECO:0000256" key="1">
    <source>
        <dbReference type="ARBA" id="ARBA00004202"/>
    </source>
</evidence>
<dbReference type="Pfam" id="PF00005">
    <property type="entry name" value="ABC_tran"/>
    <property type="match status" value="2"/>
</dbReference>
<evidence type="ECO:0000313" key="10">
    <source>
        <dbReference type="EMBL" id="AKP66199.1"/>
    </source>
</evidence>
<keyword evidence="3" id="KW-0813">Transport</keyword>
<evidence type="ECO:0000259" key="9">
    <source>
        <dbReference type="PROSITE" id="PS50893"/>
    </source>
</evidence>
<keyword evidence="7" id="KW-1278">Translocase</keyword>
<feature type="domain" description="ABC transporter" evidence="9">
    <location>
        <begin position="296"/>
        <end position="527"/>
    </location>
</feature>
<dbReference type="PANTHER" id="PTHR43553">
    <property type="entry name" value="HEAVY METAL TRANSPORTER"/>
    <property type="match status" value="1"/>
</dbReference>
<dbReference type="GO" id="GO:0016887">
    <property type="term" value="F:ATP hydrolysis activity"/>
    <property type="evidence" value="ECO:0007669"/>
    <property type="project" value="InterPro"/>
</dbReference>
<dbReference type="SUPFAM" id="SSF52540">
    <property type="entry name" value="P-loop containing nucleoside triphosphate hydrolases"/>
    <property type="match status" value="2"/>
</dbReference>
<protein>
    <recommendedName>
        <fullName evidence="9">ABC transporter domain-containing protein</fullName>
    </recommendedName>
</protein>